<evidence type="ECO:0000256" key="3">
    <source>
        <dbReference type="HAMAP-Rule" id="MF_00376"/>
    </source>
</evidence>
<comment type="function">
    <text evidence="3">Catalyzes the phosphorylation of the 3'-hydroxyl group of dephosphocoenzyme A to form coenzyme A.</text>
</comment>
<name>A0ABP8L3W6_9MICO</name>
<evidence type="ECO:0000313" key="7">
    <source>
        <dbReference type="Proteomes" id="UP001500622"/>
    </source>
</evidence>
<protein>
    <recommendedName>
        <fullName evidence="3 4">Dephospho-CoA kinase</fullName>
        <ecNumber evidence="3 4">2.7.1.24</ecNumber>
    </recommendedName>
    <alternativeName>
        <fullName evidence="3">Dephosphocoenzyme A kinase</fullName>
    </alternativeName>
</protein>
<gene>
    <name evidence="3" type="primary">coaE</name>
    <name evidence="6" type="ORF">GCM10023169_16330</name>
</gene>
<dbReference type="NCBIfam" id="TIGR00152">
    <property type="entry name" value="dephospho-CoA kinase"/>
    <property type="match status" value="1"/>
</dbReference>
<dbReference type="HAMAP" id="MF_00376">
    <property type="entry name" value="Dephospho_CoA_kinase"/>
    <property type="match status" value="1"/>
</dbReference>
<dbReference type="Pfam" id="PF08241">
    <property type="entry name" value="Methyltransf_11"/>
    <property type="match status" value="1"/>
</dbReference>
<keyword evidence="2 3" id="KW-0067">ATP-binding</keyword>
<comment type="pathway">
    <text evidence="3">Cofactor biosynthesis; coenzyme A biosynthesis; CoA from (R)-pantothenate: step 5/5.</text>
</comment>
<comment type="subcellular location">
    <subcellularLocation>
        <location evidence="3">Cytoplasm</location>
    </subcellularLocation>
</comment>
<keyword evidence="7" id="KW-1185">Reference proteome</keyword>
<keyword evidence="1 3" id="KW-0547">Nucleotide-binding</keyword>
<evidence type="ECO:0000256" key="4">
    <source>
        <dbReference type="NCBIfam" id="TIGR00152"/>
    </source>
</evidence>
<evidence type="ECO:0000259" key="5">
    <source>
        <dbReference type="Pfam" id="PF08241"/>
    </source>
</evidence>
<dbReference type="InterPro" id="IPR027417">
    <property type="entry name" value="P-loop_NTPase"/>
</dbReference>
<keyword evidence="3" id="KW-0963">Cytoplasm</keyword>
<dbReference type="InterPro" id="IPR052939">
    <property type="entry name" value="23S_rRNA_MeTrnsfrase_RlmA"/>
</dbReference>
<accession>A0ABP8L3W6</accession>
<dbReference type="SUPFAM" id="SSF53335">
    <property type="entry name" value="S-adenosyl-L-methionine-dependent methyltransferases"/>
    <property type="match status" value="1"/>
</dbReference>
<keyword evidence="3" id="KW-0418">Kinase</keyword>
<dbReference type="Pfam" id="PF01121">
    <property type="entry name" value="CoaE"/>
    <property type="match status" value="1"/>
</dbReference>
<evidence type="ECO:0000256" key="1">
    <source>
        <dbReference type="ARBA" id="ARBA00022741"/>
    </source>
</evidence>
<comment type="similarity">
    <text evidence="3">Belongs to the CoaE family.</text>
</comment>
<proteinExistence type="inferred from homology"/>
<dbReference type="Gene3D" id="3.40.50.300">
    <property type="entry name" value="P-loop containing nucleotide triphosphate hydrolases"/>
    <property type="match status" value="1"/>
</dbReference>
<dbReference type="InterPro" id="IPR029063">
    <property type="entry name" value="SAM-dependent_MTases_sf"/>
</dbReference>
<organism evidence="6 7">
    <name type="scientific">Georgenia halophila</name>
    <dbReference type="NCBI Taxonomy" id="620889"/>
    <lineage>
        <taxon>Bacteria</taxon>
        <taxon>Bacillati</taxon>
        <taxon>Actinomycetota</taxon>
        <taxon>Actinomycetes</taxon>
        <taxon>Micrococcales</taxon>
        <taxon>Bogoriellaceae</taxon>
        <taxon>Georgenia</taxon>
    </lineage>
</organism>
<dbReference type="SUPFAM" id="SSF52540">
    <property type="entry name" value="P-loop containing nucleoside triphosphate hydrolases"/>
    <property type="match status" value="1"/>
</dbReference>
<evidence type="ECO:0000313" key="6">
    <source>
        <dbReference type="EMBL" id="GAA4422243.1"/>
    </source>
</evidence>
<comment type="caution">
    <text evidence="6">The sequence shown here is derived from an EMBL/GenBank/DDBJ whole genome shotgun (WGS) entry which is preliminary data.</text>
</comment>
<dbReference type="Proteomes" id="UP001500622">
    <property type="component" value="Unassembled WGS sequence"/>
</dbReference>
<dbReference type="PANTHER" id="PTHR43460">
    <property type="entry name" value="METHYLTRANSFERASE"/>
    <property type="match status" value="1"/>
</dbReference>
<dbReference type="CDD" id="cd02440">
    <property type="entry name" value="AdoMet_MTases"/>
    <property type="match status" value="1"/>
</dbReference>
<dbReference type="EMBL" id="BAABGN010000007">
    <property type="protein sequence ID" value="GAA4422243.1"/>
    <property type="molecule type" value="Genomic_DNA"/>
</dbReference>
<sequence length="450" mass="48471">MIRIGLTGGIAAGKSVAARRFAELGAAVIDHDVLAREAVAPGSAGLRRIVETFGERVLAADGSLDRPALGARVFGDDDARERLNGIVHPEVRRLSHEREADAAEPDAVVVHDIPLLVETGQVDGFDMVVVVHAPAEQRVSRLVVSRDLSEEDARARLSAQVTDEDRLAVADVVLDASGAEEGLAGQVDELWGLITAWRAEERPQPEGWDFSALDGRMSESAVPWDLDASYRETLDGARSVLDMGTGGGEFLLRFRDVLPQDTTAAEGWEPNAPVARAALAPHGFEVVQFGQPDDDPAPARMPFPDGRFDVVLNRHEAYHPAEVARVLRPGGTFVTQQVGGGELAELAAVTGVCPSVPQIRYEEFRDALAGAGLEVVDGAEWSGTYEFTDVAAVVAYLQMVPWQGPADFSVDRYVRALLALHDAGPAHGEPVRLSRKRFWLRARKPGTAPE</sequence>
<dbReference type="PANTHER" id="PTHR43460:SF1">
    <property type="entry name" value="METHYLTRANSFERASE TYPE 11 DOMAIN-CONTAINING PROTEIN"/>
    <property type="match status" value="1"/>
</dbReference>
<reference evidence="7" key="1">
    <citation type="journal article" date="2019" name="Int. J. Syst. Evol. Microbiol.">
        <title>The Global Catalogue of Microorganisms (GCM) 10K type strain sequencing project: providing services to taxonomists for standard genome sequencing and annotation.</title>
        <authorList>
            <consortium name="The Broad Institute Genomics Platform"/>
            <consortium name="The Broad Institute Genome Sequencing Center for Infectious Disease"/>
            <person name="Wu L."/>
            <person name="Ma J."/>
        </authorList>
    </citation>
    <scope>NUCLEOTIDE SEQUENCE [LARGE SCALE GENOMIC DNA]</scope>
    <source>
        <strain evidence="7">JCM 17810</strain>
    </source>
</reference>
<dbReference type="NCBIfam" id="NF002879">
    <property type="entry name" value="PRK03333.1"/>
    <property type="match status" value="1"/>
</dbReference>
<dbReference type="InterPro" id="IPR013216">
    <property type="entry name" value="Methyltransf_11"/>
</dbReference>
<dbReference type="CDD" id="cd02022">
    <property type="entry name" value="DPCK"/>
    <property type="match status" value="1"/>
</dbReference>
<evidence type="ECO:0000256" key="2">
    <source>
        <dbReference type="ARBA" id="ARBA00022840"/>
    </source>
</evidence>
<keyword evidence="3" id="KW-0173">Coenzyme A biosynthesis</keyword>
<dbReference type="Gene3D" id="3.40.50.150">
    <property type="entry name" value="Vaccinia Virus protein VP39"/>
    <property type="match status" value="1"/>
</dbReference>
<dbReference type="EC" id="2.7.1.24" evidence="3 4"/>
<dbReference type="PROSITE" id="PS51219">
    <property type="entry name" value="DPCK"/>
    <property type="match status" value="1"/>
</dbReference>
<dbReference type="RefSeq" id="WP_425555731.1">
    <property type="nucleotide sequence ID" value="NZ_BAABGN010000007.1"/>
</dbReference>
<dbReference type="InterPro" id="IPR001977">
    <property type="entry name" value="Depp_CoAkinase"/>
</dbReference>
<comment type="catalytic activity">
    <reaction evidence="3">
        <text>3'-dephospho-CoA + ATP = ADP + CoA + H(+)</text>
        <dbReference type="Rhea" id="RHEA:18245"/>
        <dbReference type="ChEBI" id="CHEBI:15378"/>
        <dbReference type="ChEBI" id="CHEBI:30616"/>
        <dbReference type="ChEBI" id="CHEBI:57287"/>
        <dbReference type="ChEBI" id="CHEBI:57328"/>
        <dbReference type="ChEBI" id="CHEBI:456216"/>
        <dbReference type="EC" id="2.7.1.24"/>
    </reaction>
</comment>
<feature type="binding site" evidence="3">
    <location>
        <begin position="11"/>
        <end position="16"/>
    </location>
    <ligand>
        <name>ATP</name>
        <dbReference type="ChEBI" id="CHEBI:30616"/>
    </ligand>
</feature>
<keyword evidence="3" id="KW-0808">Transferase</keyword>
<feature type="domain" description="Methyltransferase type 11" evidence="5">
    <location>
        <begin position="241"/>
        <end position="334"/>
    </location>
</feature>